<reference evidence="6" key="1">
    <citation type="submission" date="2023-10" db="EMBL/GenBank/DDBJ databases">
        <title>Genome assembly of Pristionchus species.</title>
        <authorList>
            <person name="Yoshida K."/>
            <person name="Sommer R.J."/>
        </authorList>
    </citation>
    <scope>NUCLEOTIDE SEQUENCE</scope>
    <source>
        <strain evidence="6">RS0144</strain>
    </source>
</reference>
<feature type="compositionally biased region" description="Basic and acidic residues" evidence="5">
    <location>
        <begin position="200"/>
        <end position="210"/>
    </location>
</feature>
<dbReference type="PANTHER" id="PTHR12751">
    <property type="entry name" value="PHOSPHATASE AND ACTIN REGULATOR PHACTR"/>
    <property type="match status" value="1"/>
</dbReference>
<evidence type="ECO:0000256" key="1">
    <source>
        <dbReference type="ARBA" id="ARBA00009795"/>
    </source>
</evidence>
<keyword evidence="7" id="KW-1185">Reference proteome</keyword>
<feature type="region of interest" description="Disordered" evidence="5">
    <location>
        <begin position="200"/>
        <end position="299"/>
    </location>
</feature>
<gene>
    <name evidence="6" type="ORF">PENTCL1PPCAC_24548</name>
</gene>
<evidence type="ECO:0000256" key="4">
    <source>
        <dbReference type="PROSITE-ProRule" id="PRU00401"/>
    </source>
</evidence>
<dbReference type="PROSITE" id="PS51073">
    <property type="entry name" value="RPEL"/>
    <property type="match status" value="1"/>
</dbReference>
<evidence type="ECO:0008006" key="8">
    <source>
        <dbReference type="Google" id="ProtNLM"/>
    </source>
</evidence>
<evidence type="ECO:0000313" key="7">
    <source>
        <dbReference type="Proteomes" id="UP001432027"/>
    </source>
</evidence>
<protein>
    <recommendedName>
        <fullName evidence="8">Phosphatase and actin regulator</fullName>
    </recommendedName>
</protein>
<keyword evidence="3" id="KW-0009">Actin-binding</keyword>
<dbReference type="Proteomes" id="UP001432027">
    <property type="component" value="Unassembled WGS sequence"/>
</dbReference>
<evidence type="ECO:0000313" key="6">
    <source>
        <dbReference type="EMBL" id="GMT02374.1"/>
    </source>
</evidence>
<feature type="region of interest" description="Disordered" evidence="5">
    <location>
        <begin position="148"/>
        <end position="167"/>
    </location>
</feature>
<dbReference type="EMBL" id="BTSX01000005">
    <property type="protein sequence ID" value="GMT02374.1"/>
    <property type="molecule type" value="Genomic_DNA"/>
</dbReference>
<proteinExistence type="inferred from homology"/>
<feature type="compositionally biased region" description="Basic and acidic residues" evidence="5">
    <location>
        <begin position="278"/>
        <end position="293"/>
    </location>
</feature>
<dbReference type="SMART" id="SM00707">
    <property type="entry name" value="RPEL"/>
    <property type="match status" value="2"/>
</dbReference>
<name>A0AAV5U6A3_9BILA</name>
<organism evidence="6 7">
    <name type="scientific">Pristionchus entomophagus</name>
    <dbReference type="NCBI Taxonomy" id="358040"/>
    <lineage>
        <taxon>Eukaryota</taxon>
        <taxon>Metazoa</taxon>
        <taxon>Ecdysozoa</taxon>
        <taxon>Nematoda</taxon>
        <taxon>Chromadorea</taxon>
        <taxon>Rhabditida</taxon>
        <taxon>Rhabditina</taxon>
        <taxon>Diplogasteromorpha</taxon>
        <taxon>Diplogasteroidea</taxon>
        <taxon>Neodiplogasteridae</taxon>
        <taxon>Pristionchus</taxon>
    </lineage>
</organism>
<dbReference type="Gene3D" id="6.10.140.1750">
    <property type="match status" value="1"/>
</dbReference>
<dbReference type="PANTHER" id="PTHR12751:SF18">
    <property type="entry name" value="PHOSPHATASE AND ACTIN REGULATOR 1"/>
    <property type="match status" value="1"/>
</dbReference>
<comment type="similarity">
    <text evidence="1">Belongs to the phosphatase and actin regulator family.</text>
</comment>
<sequence length="442" mass="49796">APAALIEEEESKRARRRIFPSRFWRHLVRPWKWRKSLTRKFRGGSDGRDKAAAAAAAGDTTSIDSQPRAASIATIVSNDSRTTPIITITDESTVLLSTTTANGTTSDDRKRVAVLVIDTAAEQQTEQGNMSDEEEEAVQILSIKSQFQSTDAPMRGSTAAARRSDGGAGKSAAVLLSPAAGSAAPPPKTGAFEQIACKEPRFDAQPDKPVLKKPGAPLRIRLNGEGIVKRRRKQSDSSSDCSSEESSCEEEEQREEREEDEDEEEEEDGGKPSIARLLRKDTMALSLDKRRNEGEEEEEIFPEIAEADAALKEIRKKVSIRLERKLSERPSLEELEQRNIIRRAPRSDSESEQANMEERRKMLLRKLSFRPTIAQLKEDQIIKFDDYVEVTQAEVYDRKADKPWTRLTPSDKAMIRKELNDFKENEMDVHEESAKFTRFHRP</sequence>
<comment type="caution">
    <text evidence="6">The sequence shown here is derived from an EMBL/GenBank/DDBJ whole genome shotgun (WGS) entry which is preliminary data.</text>
</comment>
<accession>A0AAV5U6A3</accession>
<keyword evidence="2" id="KW-0677">Repeat</keyword>
<dbReference type="AlphaFoldDB" id="A0AAV5U6A3"/>
<dbReference type="GO" id="GO:0030036">
    <property type="term" value="P:actin cytoskeleton organization"/>
    <property type="evidence" value="ECO:0007669"/>
    <property type="project" value="TreeGrafter"/>
</dbReference>
<evidence type="ECO:0000256" key="2">
    <source>
        <dbReference type="ARBA" id="ARBA00022737"/>
    </source>
</evidence>
<feature type="compositionally biased region" description="Acidic residues" evidence="5">
    <location>
        <begin position="242"/>
        <end position="268"/>
    </location>
</feature>
<feature type="non-terminal residue" evidence="6">
    <location>
        <position position="1"/>
    </location>
</feature>
<dbReference type="InterPro" id="IPR004018">
    <property type="entry name" value="RPEL_repeat"/>
</dbReference>
<evidence type="ECO:0000256" key="5">
    <source>
        <dbReference type="SAM" id="MobiDB-lite"/>
    </source>
</evidence>
<dbReference type="Gene3D" id="6.10.140.2130">
    <property type="match status" value="1"/>
</dbReference>
<dbReference type="GO" id="GO:0003779">
    <property type="term" value="F:actin binding"/>
    <property type="evidence" value="ECO:0007669"/>
    <property type="project" value="UniProtKB-KW"/>
</dbReference>
<feature type="repeat" description="RPEL" evidence="4">
    <location>
        <begin position="320"/>
        <end position="345"/>
    </location>
</feature>
<evidence type="ECO:0000256" key="3">
    <source>
        <dbReference type="ARBA" id="ARBA00023203"/>
    </source>
</evidence>